<keyword evidence="2" id="KW-0732">Signal</keyword>
<name>A0A8B6H0A6_MYTGA</name>
<dbReference type="InterPro" id="IPR014716">
    <property type="entry name" value="Fibrinogen_a/b/g_C_1"/>
</dbReference>
<organism evidence="4 5">
    <name type="scientific">Mytilus galloprovincialis</name>
    <name type="common">Mediterranean mussel</name>
    <dbReference type="NCBI Taxonomy" id="29158"/>
    <lineage>
        <taxon>Eukaryota</taxon>
        <taxon>Metazoa</taxon>
        <taxon>Spiralia</taxon>
        <taxon>Lophotrochozoa</taxon>
        <taxon>Mollusca</taxon>
        <taxon>Bivalvia</taxon>
        <taxon>Autobranchia</taxon>
        <taxon>Pteriomorphia</taxon>
        <taxon>Mytilida</taxon>
        <taxon>Mytiloidea</taxon>
        <taxon>Mytilidae</taxon>
        <taxon>Mytilinae</taxon>
        <taxon>Mytilus</taxon>
    </lineage>
</organism>
<dbReference type="NCBIfam" id="NF040941">
    <property type="entry name" value="GGGWT_bact"/>
    <property type="match status" value="1"/>
</dbReference>
<sequence>MAICYSLLVIFITAVTVRCYNEVNVRGKRNKDELSAEDSRIDELMGILQGICVHENPDKTVEQLLKDTDTILKNINVYKNVVKKNKMLRKELKWIIEESKGQRETSRIVNLIKKGVRDVCISKKYKDCSEIKSKRQESGIYTIYPEKSKGIKVYCDMTDGKGWTVIQRRIDGSTDFARTWNEYKEGFGDVRKEYWFGNKYLNILTSSGKYELRVDLVDISNKETYAVYKTFVVGDENSKYKLTIGDYTGTAGDRMNYNNGRSFSTKDRDNDSTSGNCASSYTQGPWWHRNCNLYKNMTIRVRDVCVSKKYTDFSEMIGKKRENGVYTIYPEKSKGIKVYCEITDGKGWTVIQRRSDKSVDFDRAWKEYKEGFGDLQKDFWLGNTYLHIITSIGKYELRVDLVDNNHKKTYAVYKNFAVGDENSKYKLTVGGYTGNAGDSMSYNNGKYFSTKDRDNDVYSTNCVASIYHGPWWNLNCSYASLNLDLKKSKIRWGDQNKYIKAVMKIRKIN</sequence>
<dbReference type="CDD" id="cd00087">
    <property type="entry name" value="FReD"/>
    <property type="match status" value="2"/>
</dbReference>
<dbReference type="OrthoDB" id="6136975at2759"/>
<evidence type="ECO:0000256" key="1">
    <source>
        <dbReference type="SAM" id="MobiDB-lite"/>
    </source>
</evidence>
<dbReference type="Proteomes" id="UP000596742">
    <property type="component" value="Unassembled WGS sequence"/>
</dbReference>
<accession>A0A8B6H0A6</accession>
<evidence type="ECO:0000259" key="3">
    <source>
        <dbReference type="PROSITE" id="PS51406"/>
    </source>
</evidence>
<gene>
    <name evidence="4" type="ORF">MGAL_10B041219</name>
</gene>
<dbReference type="PANTHER" id="PTHR19143:SF444">
    <property type="entry name" value="PROTEIN SCABROUS"/>
    <property type="match status" value="1"/>
</dbReference>
<dbReference type="EMBL" id="UYJE01009235">
    <property type="protein sequence ID" value="VDI71534.1"/>
    <property type="molecule type" value="Genomic_DNA"/>
</dbReference>
<keyword evidence="5" id="KW-1185">Reference proteome</keyword>
<comment type="caution">
    <text evidence="4">The sequence shown here is derived from an EMBL/GenBank/DDBJ whole genome shotgun (WGS) entry which is preliminary data.</text>
</comment>
<dbReference type="GO" id="GO:0005615">
    <property type="term" value="C:extracellular space"/>
    <property type="evidence" value="ECO:0007669"/>
    <property type="project" value="TreeGrafter"/>
</dbReference>
<dbReference type="Gene3D" id="4.10.530.10">
    <property type="entry name" value="Gamma-fibrinogen Carboxyl Terminal Fragment, domain 2"/>
    <property type="match status" value="1"/>
</dbReference>
<protein>
    <recommendedName>
        <fullName evidence="3">Fibrinogen C-terminal domain-containing protein</fullName>
    </recommendedName>
</protein>
<feature type="chain" id="PRO_5032799579" description="Fibrinogen C-terminal domain-containing protein" evidence="2">
    <location>
        <begin position="20"/>
        <end position="509"/>
    </location>
</feature>
<proteinExistence type="predicted"/>
<feature type="domain" description="Fibrinogen C-terminal" evidence="3">
    <location>
        <begin position="304"/>
        <end position="509"/>
    </location>
</feature>
<feature type="signal peptide" evidence="2">
    <location>
        <begin position="1"/>
        <end position="19"/>
    </location>
</feature>
<evidence type="ECO:0000313" key="5">
    <source>
        <dbReference type="Proteomes" id="UP000596742"/>
    </source>
</evidence>
<dbReference type="InterPro" id="IPR036056">
    <property type="entry name" value="Fibrinogen-like_C"/>
</dbReference>
<dbReference type="PANTHER" id="PTHR19143">
    <property type="entry name" value="FIBRINOGEN/TENASCIN/ANGIOPOEITIN"/>
    <property type="match status" value="1"/>
</dbReference>
<reference evidence="4" key="1">
    <citation type="submission" date="2018-11" db="EMBL/GenBank/DDBJ databases">
        <authorList>
            <person name="Alioto T."/>
            <person name="Alioto T."/>
        </authorList>
    </citation>
    <scope>NUCLEOTIDE SEQUENCE</scope>
</reference>
<feature type="region of interest" description="Disordered" evidence="1">
    <location>
        <begin position="259"/>
        <end position="280"/>
    </location>
</feature>
<dbReference type="PROSITE" id="PS51406">
    <property type="entry name" value="FIBRINOGEN_C_2"/>
    <property type="match status" value="2"/>
</dbReference>
<evidence type="ECO:0000313" key="4">
    <source>
        <dbReference type="EMBL" id="VDI71534.1"/>
    </source>
</evidence>
<dbReference type="Gene3D" id="3.90.215.10">
    <property type="entry name" value="Gamma Fibrinogen, chain A, domain 1"/>
    <property type="match status" value="2"/>
</dbReference>
<dbReference type="InterPro" id="IPR002181">
    <property type="entry name" value="Fibrinogen_a/b/g_C_dom"/>
</dbReference>
<dbReference type="InterPro" id="IPR050373">
    <property type="entry name" value="Fibrinogen_C-term_domain"/>
</dbReference>
<dbReference type="SUPFAM" id="SSF56496">
    <property type="entry name" value="Fibrinogen C-terminal domain-like"/>
    <property type="match status" value="2"/>
</dbReference>
<dbReference type="Pfam" id="PF00147">
    <property type="entry name" value="Fibrinogen_C"/>
    <property type="match status" value="2"/>
</dbReference>
<evidence type="ECO:0000256" key="2">
    <source>
        <dbReference type="SAM" id="SignalP"/>
    </source>
</evidence>
<dbReference type="SMART" id="SM00186">
    <property type="entry name" value="FBG"/>
    <property type="match status" value="2"/>
</dbReference>
<feature type="domain" description="Fibrinogen C-terminal" evidence="3">
    <location>
        <begin position="119"/>
        <end position="291"/>
    </location>
</feature>
<dbReference type="AlphaFoldDB" id="A0A8B6H0A6"/>